<dbReference type="InterPro" id="IPR002491">
    <property type="entry name" value="ABC_transptr_periplasmic_BD"/>
</dbReference>
<comment type="caution">
    <text evidence="4">The sequence shown here is derived from an EMBL/GenBank/DDBJ whole genome shotgun (WGS) entry which is preliminary data.</text>
</comment>
<gene>
    <name evidence="4" type="primary">hmuT</name>
    <name evidence="4" type="ORF">GOEFS_075_00840</name>
</gene>
<reference evidence="4 5" key="1">
    <citation type="submission" date="2011-12" db="EMBL/GenBank/DDBJ databases">
        <title>Whole genome shotgun sequence of Gordonia effusa NBRC 100432.</title>
        <authorList>
            <person name="Yoshida I."/>
            <person name="Takarada H."/>
            <person name="Hosoyama A."/>
            <person name="Tsuchikane K."/>
            <person name="Katsumata H."/>
            <person name="Yamazaki S."/>
            <person name="Fujita N."/>
        </authorList>
    </citation>
    <scope>NUCLEOTIDE SEQUENCE [LARGE SCALE GENOMIC DNA]</scope>
    <source>
        <strain evidence="4 5">NBRC 100432</strain>
    </source>
</reference>
<dbReference type="Proteomes" id="UP000035034">
    <property type="component" value="Unassembled WGS sequence"/>
</dbReference>
<dbReference type="RefSeq" id="WP_007318498.1">
    <property type="nucleotide sequence ID" value="NZ_BAEH01000075.1"/>
</dbReference>
<dbReference type="PROSITE" id="PS50983">
    <property type="entry name" value="FE_B12_PBP"/>
    <property type="match status" value="1"/>
</dbReference>
<dbReference type="Gene3D" id="3.40.50.1980">
    <property type="entry name" value="Nitrogenase molybdenum iron protein domain"/>
    <property type="match status" value="2"/>
</dbReference>
<comment type="similarity">
    <text evidence="1">Belongs to the bacterial solute-binding protein 8 family.</text>
</comment>
<dbReference type="PANTHER" id="PTHR30535">
    <property type="entry name" value="VITAMIN B12-BINDING PROTEIN"/>
    <property type="match status" value="1"/>
</dbReference>
<dbReference type="Pfam" id="PF01497">
    <property type="entry name" value="Peripla_BP_2"/>
    <property type="match status" value="1"/>
</dbReference>
<dbReference type="AlphaFoldDB" id="H0R258"/>
<organism evidence="4 5">
    <name type="scientific">Gordonia effusa NBRC 100432</name>
    <dbReference type="NCBI Taxonomy" id="1077974"/>
    <lineage>
        <taxon>Bacteria</taxon>
        <taxon>Bacillati</taxon>
        <taxon>Actinomycetota</taxon>
        <taxon>Actinomycetes</taxon>
        <taxon>Mycobacteriales</taxon>
        <taxon>Gordoniaceae</taxon>
        <taxon>Gordonia</taxon>
    </lineage>
</organism>
<proteinExistence type="inferred from homology"/>
<feature type="compositionally biased region" description="Polar residues" evidence="2">
    <location>
        <begin position="65"/>
        <end position="82"/>
    </location>
</feature>
<feature type="region of interest" description="Disordered" evidence="2">
    <location>
        <begin position="62"/>
        <end position="87"/>
    </location>
</feature>
<sequence>MSSTVIPRYVGSNRTEVRATTPVTKVDRVRAIPKSAKPLLLTIGAVVAAMLVLVGCTTEPLDAGSGSSSAKPQLRSGPSTATLDGPAVIPIADNPVSALPATADSVASGSQPAGKVTVTDASRIVAVDRNGTLGNIVFSLGLGSQVVGRDMSTTFPQAAKLPVVTNRGHSLNAEATLALNPSVVLVDSQTIPPQAVEQIRSSGIPVVAFSSTRTIESTPALITSVATALGVPDAGAKLVARTKTQIDAMRTALPSPTGNPRMAFLYIRGPRLILLAGPNSGADNLVAALGGRDAGTASGLTGAFTAVNAEALANANPDVVLVMTQGADSVGGVDGVLKLPGLAETNAGKARRIISMDETEILSFGPDVGRVLQALAKSIYQ</sequence>
<dbReference type="SUPFAM" id="SSF53807">
    <property type="entry name" value="Helical backbone' metal receptor"/>
    <property type="match status" value="1"/>
</dbReference>
<evidence type="ECO:0000313" key="5">
    <source>
        <dbReference type="Proteomes" id="UP000035034"/>
    </source>
</evidence>
<dbReference type="PANTHER" id="PTHR30535:SF4">
    <property type="entry name" value="HEMIN-BINDING PERIPLASMIC PROTEIN HMUT"/>
    <property type="match status" value="1"/>
</dbReference>
<dbReference type="STRING" id="1077974.GOEFS_075_00840"/>
<evidence type="ECO:0000259" key="3">
    <source>
        <dbReference type="PROSITE" id="PS50983"/>
    </source>
</evidence>
<accession>H0R258</accession>
<dbReference type="eggNOG" id="COG4558">
    <property type="taxonomic scope" value="Bacteria"/>
</dbReference>
<evidence type="ECO:0000256" key="1">
    <source>
        <dbReference type="ARBA" id="ARBA00008814"/>
    </source>
</evidence>
<feature type="domain" description="Fe/B12 periplasmic-binding" evidence="3">
    <location>
        <begin position="125"/>
        <end position="381"/>
    </location>
</feature>
<keyword evidence="5" id="KW-1185">Reference proteome</keyword>
<evidence type="ECO:0000313" key="4">
    <source>
        <dbReference type="EMBL" id="GAB19163.1"/>
    </source>
</evidence>
<evidence type="ECO:0000256" key="2">
    <source>
        <dbReference type="SAM" id="MobiDB-lite"/>
    </source>
</evidence>
<protein>
    <submittedName>
        <fullName evidence="4">Hemin ABC transporter substrate binding protein</fullName>
    </submittedName>
</protein>
<name>H0R258_9ACTN</name>
<dbReference type="InterPro" id="IPR050902">
    <property type="entry name" value="ABC_Transporter_SBP"/>
</dbReference>
<dbReference type="EMBL" id="BAEH01000075">
    <property type="protein sequence ID" value="GAB19163.1"/>
    <property type="molecule type" value="Genomic_DNA"/>
</dbReference>